<feature type="domain" description="RsdA/BaiN/AoA(So)-like Rossmann fold-like" evidence="4">
    <location>
        <begin position="7"/>
        <end position="390"/>
    </location>
</feature>
<evidence type="ECO:0000256" key="1">
    <source>
        <dbReference type="ARBA" id="ARBA00001974"/>
    </source>
</evidence>
<evidence type="ECO:0000259" key="4">
    <source>
        <dbReference type="Pfam" id="PF03486"/>
    </source>
</evidence>
<evidence type="ECO:0000313" key="6">
    <source>
        <dbReference type="EMBL" id="GEN59773.1"/>
    </source>
</evidence>
<evidence type="ECO:0000259" key="5">
    <source>
        <dbReference type="Pfam" id="PF22780"/>
    </source>
</evidence>
<dbReference type="InterPro" id="IPR036188">
    <property type="entry name" value="FAD/NAD-bd_sf"/>
</dbReference>
<comment type="cofactor">
    <cofactor evidence="1">
        <name>FAD</name>
        <dbReference type="ChEBI" id="CHEBI:57692"/>
    </cofactor>
</comment>
<dbReference type="NCBIfam" id="TIGR00275">
    <property type="entry name" value="aminoacetone oxidase family FAD-binding enzyme"/>
    <property type="match status" value="1"/>
</dbReference>
<dbReference type="RefSeq" id="WP_026399267.1">
    <property type="nucleotide sequence ID" value="NZ_BAPG01000121.1"/>
</dbReference>
<dbReference type="PANTHER" id="PTHR42887:SF2">
    <property type="entry name" value="OS12G0638800 PROTEIN"/>
    <property type="match status" value="1"/>
</dbReference>
<keyword evidence="3" id="KW-0274">FAD</keyword>
<dbReference type="Gene3D" id="1.10.8.260">
    <property type="entry name" value="HI0933 insert domain-like"/>
    <property type="match status" value="1"/>
</dbReference>
<dbReference type="SUPFAM" id="SSF51905">
    <property type="entry name" value="FAD/NAD(P)-binding domain"/>
    <property type="match status" value="1"/>
</dbReference>
<evidence type="ECO:0008006" key="8">
    <source>
        <dbReference type="Google" id="ProtNLM"/>
    </source>
</evidence>
<proteinExistence type="predicted"/>
<reference evidence="6 7" key="1">
    <citation type="submission" date="2019-07" db="EMBL/GenBank/DDBJ databases">
        <title>Whole genome shotgun sequence of Acetobacter nitrogenifigens NBRC 105050.</title>
        <authorList>
            <person name="Hosoyama A."/>
            <person name="Uohara A."/>
            <person name="Ohji S."/>
            <person name="Ichikawa N."/>
        </authorList>
    </citation>
    <scope>NUCLEOTIDE SEQUENCE [LARGE SCALE GENOMIC DNA]</scope>
    <source>
        <strain evidence="6 7">NBRC 105050</strain>
    </source>
</reference>
<name>A0A511X9Z8_9PROT</name>
<dbReference type="Gene3D" id="3.50.50.60">
    <property type="entry name" value="FAD/NAD(P)-binding domain"/>
    <property type="match status" value="1"/>
</dbReference>
<evidence type="ECO:0000256" key="2">
    <source>
        <dbReference type="ARBA" id="ARBA00022630"/>
    </source>
</evidence>
<dbReference type="Gene3D" id="2.40.30.10">
    <property type="entry name" value="Translation factors"/>
    <property type="match status" value="1"/>
</dbReference>
<dbReference type="PRINTS" id="PR00411">
    <property type="entry name" value="PNDRDTASEI"/>
</dbReference>
<dbReference type="AlphaFoldDB" id="A0A511X9Z8"/>
<dbReference type="PRINTS" id="PR00368">
    <property type="entry name" value="FADPNR"/>
</dbReference>
<accession>A0A511X9Z8</accession>
<organism evidence="6 7">
    <name type="scientific">Acetobacter nitrogenifigens DSM 23921 = NBRC 105050</name>
    <dbReference type="NCBI Taxonomy" id="1120919"/>
    <lineage>
        <taxon>Bacteria</taxon>
        <taxon>Pseudomonadati</taxon>
        <taxon>Pseudomonadota</taxon>
        <taxon>Alphaproteobacteria</taxon>
        <taxon>Acetobacterales</taxon>
        <taxon>Acetobacteraceae</taxon>
        <taxon>Acetobacter</taxon>
    </lineage>
</organism>
<dbReference type="PANTHER" id="PTHR42887">
    <property type="entry name" value="OS12G0638800 PROTEIN"/>
    <property type="match status" value="1"/>
</dbReference>
<keyword evidence="2" id="KW-0285">Flavoprotein</keyword>
<dbReference type="STRING" id="1120919.GCA_000429165_02230"/>
<comment type="caution">
    <text evidence="6">The sequence shown here is derived from an EMBL/GenBank/DDBJ whole genome shotgun (WGS) entry which is preliminary data.</text>
</comment>
<gene>
    <name evidence="6" type="ORF">ANI02nite_16570</name>
</gene>
<dbReference type="Pfam" id="PF22780">
    <property type="entry name" value="HI0933_like_1st"/>
    <property type="match status" value="1"/>
</dbReference>
<dbReference type="Pfam" id="PF03486">
    <property type="entry name" value="HI0933_like"/>
    <property type="match status" value="1"/>
</dbReference>
<evidence type="ECO:0000256" key="3">
    <source>
        <dbReference type="ARBA" id="ARBA00022827"/>
    </source>
</evidence>
<sequence>MKAEAFDAIVLGAGAAGLMTALSAAQRGKRVAVIDHNAQAGRKILISGGGRCNFTNLHVAPDRFLSGNRHFARSALARFTPADFIAMVDRHRIAWHEKTLGQLFCDGSATAILSMLLDECAAGNVAMRLGESVSDVSRGDMFRVTTSRGVLEAPALVLATGGPSIPKIGASGFAYDLAHRFGVPVIAPRPGLVPLRVGNDDLGWMTDLSGVSLPVRARFGKTHFDEAMLFTHRGLSGPAILQISSYLREGEPFGVDLLPGQDPLSLLQTVRRERPRAHAPAVLANWLPRRLAEALAPRLLGDKPAADWSDRLIRPAAAAIHDWSVTPVGTEGYAKAEVTLGGVDTRALSSRSMECNSVPGLYVVGEAVDVTGWLGGYNFHWAWASGRAAGLAIAEERDEPRA</sequence>
<dbReference type="SUPFAM" id="SSF160996">
    <property type="entry name" value="HI0933 insert domain-like"/>
    <property type="match status" value="1"/>
</dbReference>
<dbReference type="InterPro" id="IPR004792">
    <property type="entry name" value="BaiN-like"/>
</dbReference>
<dbReference type="OrthoDB" id="9773233at2"/>
<keyword evidence="7" id="KW-1185">Reference proteome</keyword>
<dbReference type="InterPro" id="IPR023166">
    <property type="entry name" value="BaiN-like_dom_sf"/>
</dbReference>
<dbReference type="InterPro" id="IPR057661">
    <property type="entry name" value="RsdA/BaiN/AoA(So)_Rossmann"/>
</dbReference>
<dbReference type="EMBL" id="BJYF01000008">
    <property type="protein sequence ID" value="GEN59773.1"/>
    <property type="molecule type" value="Genomic_DNA"/>
</dbReference>
<dbReference type="Proteomes" id="UP000321635">
    <property type="component" value="Unassembled WGS sequence"/>
</dbReference>
<dbReference type="InterPro" id="IPR055178">
    <property type="entry name" value="RsdA/BaiN/AoA(So)-like_dom"/>
</dbReference>
<feature type="domain" description="RsdA/BaiN/AoA(So)-like insert" evidence="5">
    <location>
        <begin position="189"/>
        <end position="338"/>
    </location>
</feature>
<protein>
    <recommendedName>
        <fullName evidence="8">Aminoacetone oxidase family FAD-binding enzyme</fullName>
    </recommendedName>
</protein>
<evidence type="ECO:0000313" key="7">
    <source>
        <dbReference type="Proteomes" id="UP000321635"/>
    </source>
</evidence>